<feature type="transmembrane region" description="Helical" evidence="7">
    <location>
        <begin position="297"/>
        <end position="315"/>
    </location>
</feature>
<dbReference type="Pfam" id="PF05977">
    <property type="entry name" value="MFS_3"/>
    <property type="match status" value="1"/>
</dbReference>
<dbReference type="InterPro" id="IPR020846">
    <property type="entry name" value="MFS_dom"/>
</dbReference>
<keyword evidence="3" id="KW-1003">Cell membrane</keyword>
<feature type="transmembrane region" description="Helical" evidence="7">
    <location>
        <begin position="236"/>
        <end position="257"/>
    </location>
</feature>
<dbReference type="PROSITE" id="PS50850">
    <property type="entry name" value="MFS"/>
    <property type="match status" value="1"/>
</dbReference>
<feature type="transmembrane region" description="Helical" evidence="7">
    <location>
        <begin position="175"/>
        <end position="200"/>
    </location>
</feature>
<feature type="transmembrane region" description="Helical" evidence="7">
    <location>
        <begin position="28"/>
        <end position="51"/>
    </location>
</feature>
<feature type="transmembrane region" description="Helical" evidence="7">
    <location>
        <begin position="385"/>
        <end position="403"/>
    </location>
</feature>
<evidence type="ECO:0000259" key="8">
    <source>
        <dbReference type="PROSITE" id="PS50850"/>
    </source>
</evidence>
<feature type="transmembrane region" description="Helical" evidence="7">
    <location>
        <begin position="90"/>
        <end position="110"/>
    </location>
</feature>
<feature type="transmembrane region" description="Helical" evidence="7">
    <location>
        <begin position="117"/>
        <end position="140"/>
    </location>
</feature>
<gene>
    <name evidence="9" type="ORF">Pen02_76460</name>
</gene>
<feature type="transmembrane region" description="Helical" evidence="7">
    <location>
        <begin position="358"/>
        <end position="379"/>
    </location>
</feature>
<name>A0ABQ4EDA2_9ACTN</name>
<organism evidence="9 10">
    <name type="scientific">Plantactinospora endophytica</name>
    <dbReference type="NCBI Taxonomy" id="673535"/>
    <lineage>
        <taxon>Bacteria</taxon>
        <taxon>Bacillati</taxon>
        <taxon>Actinomycetota</taxon>
        <taxon>Actinomycetes</taxon>
        <taxon>Micromonosporales</taxon>
        <taxon>Micromonosporaceae</taxon>
        <taxon>Plantactinospora</taxon>
    </lineage>
</organism>
<dbReference type="CDD" id="cd06173">
    <property type="entry name" value="MFS_MefA_like"/>
    <property type="match status" value="1"/>
</dbReference>
<reference evidence="9 10" key="1">
    <citation type="submission" date="2021-01" db="EMBL/GenBank/DDBJ databases">
        <title>Whole genome shotgun sequence of Plantactinospora endophytica NBRC 110450.</title>
        <authorList>
            <person name="Komaki H."/>
            <person name="Tamura T."/>
        </authorList>
    </citation>
    <scope>NUCLEOTIDE SEQUENCE [LARGE SCALE GENOMIC DNA]</scope>
    <source>
        <strain evidence="9 10">NBRC 110450</strain>
    </source>
</reference>
<feature type="transmembrane region" description="Helical" evidence="7">
    <location>
        <begin position="321"/>
        <end position="338"/>
    </location>
</feature>
<protein>
    <submittedName>
        <fullName evidence="9">MFS transporter</fullName>
    </submittedName>
</protein>
<dbReference type="PANTHER" id="PTHR23513">
    <property type="entry name" value="INTEGRAL MEMBRANE EFFLUX PROTEIN-RELATED"/>
    <property type="match status" value="1"/>
</dbReference>
<evidence type="ECO:0000256" key="4">
    <source>
        <dbReference type="ARBA" id="ARBA00022692"/>
    </source>
</evidence>
<evidence type="ECO:0000313" key="9">
    <source>
        <dbReference type="EMBL" id="GIG92710.1"/>
    </source>
</evidence>
<proteinExistence type="predicted"/>
<sequence length="536" mass="57207">MVSAGPASAEPPPPSAWAPLRVAIYRNLWVAMLVANIGTWMQTVGAQWLLINERNASTLVSLVQTASTLPILLLALPAGALADTLDRRRLLIAVQFFIVSVGVALTLLTATGHMPPALLLTLTFAFGVGQALTLPAWAAVIPDLVPRNLLQSASGLGSISVNVARSVGPAVAGLLIAWTGVPLVFALNTLAFLFFAVTLIRWRADNARSVEVPERFTAALRAGGRYVRHSPIVQRLLLRALLFLVPGSALWALLPLIANQRLGLGAGGYGVLLAALGAGAVAGGLVLPWVRTKFSPNLFLLSAGLIFGAAMLVVALVPVEAVVLVALVPAGLAWVTVLSNVNAEIQLFLPGWVRARGLAVYQVVFAGGQAIGALVWGIVADATSLVLAHVAAALLMILGALTVKMWPLPDLRAVERDPATHWPDLDLKHEPDPSVGPVMVVLTYTVREERRERFVAAMEEVRAARQRTGAYRWGLFREGESTDLFVEIYELPSWDEHLRQHGGRLTKADQAAELRALQHADGVPQVSHLLPAEANP</sequence>
<comment type="subcellular location">
    <subcellularLocation>
        <location evidence="1">Cell membrane</location>
        <topology evidence="1">Multi-pass membrane protein</topology>
    </subcellularLocation>
</comment>
<dbReference type="PANTHER" id="PTHR23513:SF11">
    <property type="entry name" value="STAPHYLOFERRIN A TRANSPORTER"/>
    <property type="match status" value="1"/>
</dbReference>
<keyword evidence="10" id="KW-1185">Reference proteome</keyword>
<dbReference type="Gene3D" id="1.20.1250.20">
    <property type="entry name" value="MFS general substrate transporter like domains"/>
    <property type="match status" value="1"/>
</dbReference>
<evidence type="ECO:0000256" key="1">
    <source>
        <dbReference type="ARBA" id="ARBA00004651"/>
    </source>
</evidence>
<evidence type="ECO:0000256" key="7">
    <source>
        <dbReference type="SAM" id="Phobius"/>
    </source>
</evidence>
<keyword evidence="6 7" id="KW-0472">Membrane</keyword>
<feature type="domain" description="Major facilitator superfamily (MFS) profile" evidence="8">
    <location>
        <begin position="24"/>
        <end position="411"/>
    </location>
</feature>
<comment type="caution">
    <text evidence="9">The sequence shown here is derived from an EMBL/GenBank/DDBJ whole genome shotgun (WGS) entry which is preliminary data.</text>
</comment>
<evidence type="ECO:0000256" key="6">
    <source>
        <dbReference type="ARBA" id="ARBA00023136"/>
    </source>
</evidence>
<evidence type="ECO:0000256" key="2">
    <source>
        <dbReference type="ARBA" id="ARBA00022448"/>
    </source>
</evidence>
<keyword evidence="5 7" id="KW-1133">Transmembrane helix</keyword>
<evidence type="ECO:0000313" key="10">
    <source>
        <dbReference type="Proteomes" id="UP000646749"/>
    </source>
</evidence>
<keyword evidence="4 7" id="KW-0812">Transmembrane</keyword>
<dbReference type="EMBL" id="BONW01000046">
    <property type="protein sequence ID" value="GIG92710.1"/>
    <property type="molecule type" value="Genomic_DNA"/>
</dbReference>
<feature type="transmembrane region" description="Helical" evidence="7">
    <location>
        <begin position="58"/>
        <end position="78"/>
    </location>
</feature>
<feature type="transmembrane region" description="Helical" evidence="7">
    <location>
        <begin position="269"/>
        <end position="290"/>
    </location>
</feature>
<dbReference type="Proteomes" id="UP000646749">
    <property type="component" value="Unassembled WGS sequence"/>
</dbReference>
<evidence type="ECO:0000256" key="3">
    <source>
        <dbReference type="ARBA" id="ARBA00022475"/>
    </source>
</evidence>
<dbReference type="RefSeq" id="WP_203871041.1">
    <property type="nucleotide sequence ID" value="NZ_BONW01000046.1"/>
</dbReference>
<evidence type="ECO:0000256" key="5">
    <source>
        <dbReference type="ARBA" id="ARBA00022989"/>
    </source>
</evidence>
<dbReference type="SUPFAM" id="SSF103473">
    <property type="entry name" value="MFS general substrate transporter"/>
    <property type="match status" value="1"/>
</dbReference>
<dbReference type="InterPro" id="IPR036259">
    <property type="entry name" value="MFS_trans_sf"/>
</dbReference>
<keyword evidence="2" id="KW-0813">Transport</keyword>
<dbReference type="InterPro" id="IPR010290">
    <property type="entry name" value="TM_effector"/>
</dbReference>
<accession>A0ABQ4EDA2</accession>